<evidence type="ECO:0000313" key="2">
    <source>
        <dbReference type="EMBL" id="GBP68748.1"/>
    </source>
</evidence>
<keyword evidence="3" id="KW-1185">Reference proteome</keyword>
<evidence type="ECO:0000313" key="3">
    <source>
        <dbReference type="Proteomes" id="UP000299102"/>
    </source>
</evidence>
<organism evidence="2 3">
    <name type="scientific">Eumeta variegata</name>
    <name type="common">Bagworm moth</name>
    <name type="synonym">Eumeta japonica</name>
    <dbReference type="NCBI Taxonomy" id="151549"/>
    <lineage>
        <taxon>Eukaryota</taxon>
        <taxon>Metazoa</taxon>
        <taxon>Ecdysozoa</taxon>
        <taxon>Arthropoda</taxon>
        <taxon>Hexapoda</taxon>
        <taxon>Insecta</taxon>
        <taxon>Pterygota</taxon>
        <taxon>Neoptera</taxon>
        <taxon>Endopterygota</taxon>
        <taxon>Lepidoptera</taxon>
        <taxon>Glossata</taxon>
        <taxon>Ditrysia</taxon>
        <taxon>Tineoidea</taxon>
        <taxon>Psychidae</taxon>
        <taxon>Oiketicinae</taxon>
        <taxon>Eumeta</taxon>
    </lineage>
</organism>
<proteinExistence type="predicted"/>
<protein>
    <recommendedName>
        <fullName evidence="4">Nucleic-acid-binding protein from transposon X-element</fullName>
    </recommendedName>
</protein>
<comment type="caution">
    <text evidence="2">The sequence shown here is derived from an EMBL/GenBank/DDBJ whole genome shotgun (WGS) entry which is preliminary data.</text>
</comment>
<accession>A0A4C1XYQ8</accession>
<feature type="region of interest" description="Disordered" evidence="1">
    <location>
        <begin position="89"/>
        <end position="113"/>
    </location>
</feature>
<gene>
    <name evidence="2" type="ORF">EVAR_99018_1</name>
</gene>
<name>A0A4C1XYQ8_EUMVA</name>
<evidence type="ECO:0000256" key="1">
    <source>
        <dbReference type="SAM" id="MobiDB-lite"/>
    </source>
</evidence>
<dbReference type="AlphaFoldDB" id="A0A4C1XYQ8"/>
<dbReference type="EMBL" id="BGZK01001022">
    <property type="protein sequence ID" value="GBP68748.1"/>
    <property type="molecule type" value="Genomic_DNA"/>
</dbReference>
<reference evidence="2 3" key="1">
    <citation type="journal article" date="2019" name="Commun. Biol.">
        <title>The bagworm genome reveals a unique fibroin gene that provides high tensile strength.</title>
        <authorList>
            <person name="Kono N."/>
            <person name="Nakamura H."/>
            <person name="Ohtoshi R."/>
            <person name="Tomita M."/>
            <person name="Numata K."/>
            <person name="Arakawa K."/>
        </authorList>
    </citation>
    <scope>NUCLEOTIDE SEQUENCE [LARGE SCALE GENOMIC DNA]</scope>
</reference>
<evidence type="ECO:0008006" key="4">
    <source>
        <dbReference type="Google" id="ProtNLM"/>
    </source>
</evidence>
<dbReference type="Proteomes" id="UP000299102">
    <property type="component" value="Unassembled WGS sequence"/>
</dbReference>
<sequence>MTSIGHMTIATSKPLTELALNASKALEFTKCSCQSYASRINSCVKAFYTVFFENLDKRIQGTDGPPACVLCKSSGHTANYLGCPRAPKRENAHSNINNNKTLPPPVKPRRAERPRAVTQNLSYAKATAGLRKDPSTNIAPSENIKALMSVISIIDIGEIVLLTNKFKAAANLVEKILILAEYAPLVEAIKNSKI</sequence>
<dbReference type="OrthoDB" id="7512074at2759"/>